<feature type="region of interest" description="Disordered" evidence="1">
    <location>
        <begin position="564"/>
        <end position="594"/>
    </location>
</feature>
<dbReference type="EMBL" id="JANPWB010000004">
    <property type="protein sequence ID" value="KAJ1195826.1"/>
    <property type="molecule type" value="Genomic_DNA"/>
</dbReference>
<dbReference type="AlphaFoldDB" id="A0AAV7V4W4"/>
<protein>
    <submittedName>
        <fullName evidence="2">Uncharacterized protein</fullName>
    </submittedName>
</protein>
<sequence>MREWTPCSPGDGALLQEGLGSGLPAAKDSGVDSLQPWGRCLASGRTREWTPCSPGGGALLQEGLGSGLPAALGAVPCFKKDSGVDSLQPWGRCLASRRTREWTPCSPGAGALLHEGLGSGLPAALGPVPCFRKDSGVDSLQPWGRCLASRRTREWTPCSPGDGALLQEGLRSGLPAALGTVPCFKKDSGMDSLQPWGQCLASRRTQEWTPLGTVPCFKKDSGVDSLQPWGRGLASIRTREWTPCSPGDSALLQEGSRSGLPAALGTGPCFKKDSGVDSLQPWGRCLASRRTQEWTPCSPRDGALLQEGLRSGLPAALGTVPCFKKDSGVDSLQPWGRCLASRRTQEWTPCSPGGGALLQEGLRSGLPAALGAVPCFKDSGVDSLQPWGQCLPSRRTQEWTPLGTVPCFKKDSGVDSLQPWGRGLASRRTREWTPCSPGDSALLQEGSRSGLPAALGTGPCFKKDSGVDSLQPWGRGLAPRRTQEWTPCSPGDSALLQEGLRSGLPWGKCLASRRTQEWTPCSPGDGALLQEGLGSGLPAALGTVPCFKKDPEVDSLQPWGRGLASRRTQEWTPCRPGDGALLQGLRSGLPAATG</sequence>
<accession>A0AAV7V4W4</accession>
<dbReference type="Proteomes" id="UP001066276">
    <property type="component" value="Chromosome 2_2"/>
</dbReference>
<reference evidence="2" key="1">
    <citation type="journal article" date="2022" name="bioRxiv">
        <title>Sequencing and chromosome-scale assembly of the giantPleurodeles waltlgenome.</title>
        <authorList>
            <person name="Brown T."/>
            <person name="Elewa A."/>
            <person name="Iarovenko S."/>
            <person name="Subramanian E."/>
            <person name="Araus A.J."/>
            <person name="Petzold A."/>
            <person name="Susuki M."/>
            <person name="Suzuki K.-i.T."/>
            <person name="Hayashi T."/>
            <person name="Toyoda A."/>
            <person name="Oliveira C."/>
            <person name="Osipova E."/>
            <person name="Leigh N.D."/>
            <person name="Simon A."/>
            <person name="Yun M.H."/>
        </authorList>
    </citation>
    <scope>NUCLEOTIDE SEQUENCE</scope>
    <source>
        <strain evidence="2">20211129_DDA</strain>
        <tissue evidence="2">Liver</tissue>
    </source>
</reference>
<evidence type="ECO:0000313" key="2">
    <source>
        <dbReference type="EMBL" id="KAJ1195826.1"/>
    </source>
</evidence>
<evidence type="ECO:0000256" key="1">
    <source>
        <dbReference type="SAM" id="MobiDB-lite"/>
    </source>
</evidence>
<organism evidence="2 3">
    <name type="scientific">Pleurodeles waltl</name>
    <name type="common">Iberian ribbed newt</name>
    <dbReference type="NCBI Taxonomy" id="8319"/>
    <lineage>
        <taxon>Eukaryota</taxon>
        <taxon>Metazoa</taxon>
        <taxon>Chordata</taxon>
        <taxon>Craniata</taxon>
        <taxon>Vertebrata</taxon>
        <taxon>Euteleostomi</taxon>
        <taxon>Amphibia</taxon>
        <taxon>Batrachia</taxon>
        <taxon>Caudata</taxon>
        <taxon>Salamandroidea</taxon>
        <taxon>Salamandridae</taxon>
        <taxon>Pleurodelinae</taxon>
        <taxon>Pleurodeles</taxon>
    </lineage>
</organism>
<comment type="caution">
    <text evidence="2">The sequence shown here is derived from an EMBL/GenBank/DDBJ whole genome shotgun (WGS) entry which is preliminary data.</text>
</comment>
<proteinExistence type="predicted"/>
<keyword evidence="3" id="KW-1185">Reference proteome</keyword>
<evidence type="ECO:0000313" key="3">
    <source>
        <dbReference type="Proteomes" id="UP001066276"/>
    </source>
</evidence>
<gene>
    <name evidence="2" type="ORF">NDU88_005094</name>
</gene>
<name>A0AAV7V4W4_PLEWA</name>